<evidence type="ECO:0000313" key="2">
    <source>
        <dbReference type="Proteomes" id="UP000515908"/>
    </source>
</evidence>
<dbReference type="AlphaFoldDB" id="A0A7G2CL71"/>
<sequence>MRMPHGHLVYIGEPPQLQRSLLSLFPLIVYIFSINRHQMNVPFKGTFARLRLIEPPAIEVVAKSKPSNCKLIFDHFSLAELSKSSLEALTHEMYENEIVLPELALDSFDVSDKQTRKETRGVHSAPVSHLKAKCNINTELKKILLNSQASRLIKLRFQKAYEYDFSVINDLNLSRNLYDMRLLVSCAVYYTYLYPERTIVLVLGSDATYLASVREAAERYNIQVVLSSEVMTCGDTIK</sequence>
<dbReference type="VEuPathDB" id="TriTrypDB:ADEAN_000717300"/>
<accession>A0A7G2CL71</accession>
<evidence type="ECO:0000313" key="1">
    <source>
        <dbReference type="EMBL" id="CAD2219664.1"/>
    </source>
</evidence>
<proteinExistence type="predicted"/>
<keyword evidence="2" id="KW-1185">Reference proteome</keyword>
<gene>
    <name evidence="1" type="ORF">ADEAN_000717300</name>
</gene>
<organism evidence="1 2">
    <name type="scientific">Angomonas deanei</name>
    <dbReference type="NCBI Taxonomy" id="59799"/>
    <lineage>
        <taxon>Eukaryota</taxon>
        <taxon>Discoba</taxon>
        <taxon>Euglenozoa</taxon>
        <taxon>Kinetoplastea</taxon>
        <taxon>Metakinetoplastina</taxon>
        <taxon>Trypanosomatida</taxon>
        <taxon>Trypanosomatidae</taxon>
        <taxon>Strigomonadinae</taxon>
        <taxon>Angomonas</taxon>
    </lineage>
</organism>
<reference evidence="1 2" key="1">
    <citation type="submission" date="2020-08" db="EMBL/GenBank/DDBJ databases">
        <authorList>
            <person name="Newling K."/>
            <person name="Davey J."/>
            <person name="Forrester S."/>
        </authorList>
    </citation>
    <scope>NUCLEOTIDE SEQUENCE [LARGE SCALE GENOMIC DNA]</scope>
    <source>
        <strain evidence="2">Crithidia deanei Carvalho (ATCC PRA-265)</strain>
    </source>
</reference>
<dbReference type="Proteomes" id="UP000515908">
    <property type="component" value="Chromosome 14"/>
</dbReference>
<protein>
    <submittedName>
        <fullName evidence="1">Uncharacterized protein</fullName>
    </submittedName>
</protein>
<dbReference type="EMBL" id="LR877158">
    <property type="protein sequence ID" value="CAD2219664.1"/>
    <property type="molecule type" value="Genomic_DNA"/>
</dbReference>
<name>A0A7G2CL71_9TRYP</name>